<dbReference type="SUPFAM" id="SSF52833">
    <property type="entry name" value="Thioredoxin-like"/>
    <property type="match status" value="1"/>
</dbReference>
<evidence type="ECO:0000313" key="4">
    <source>
        <dbReference type="EMBL" id="AQP51804.1"/>
    </source>
</evidence>
<keyword evidence="2" id="KW-1133">Transmembrane helix</keyword>
<dbReference type="Proteomes" id="UP000188235">
    <property type="component" value="Chromosome"/>
</dbReference>
<dbReference type="CDD" id="cd02972">
    <property type="entry name" value="DsbA_family"/>
    <property type="match status" value="1"/>
</dbReference>
<dbReference type="KEGG" id="tfa:BW733_14205"/>
<feature type="transmembrane region" description="Helical" evidence="2">
    <location>
        <begin position="29"/>
        <end position="54"/>
    </location>
</feature>
<protein>
    <recommendedName>
        <fullName evidence="3">Thioredoxin-like fold domain-containing protein</fullName>
    </recommendedName>
</protein>
<feature type="region of interest" description="Disordered" evidence="1">
    <location>
        <begin position="1"/>
        <end position="20"/>
    </location>
</feature>
<name>A0A1Q2D0L5_9ACTN</name>
<dbReference type="Pfam" id="PF13462">
    <property type="entry name" value="Thioredoxin_4"/>
    <property type="match status" value="1"/>
</dbReference>
<feature type="domain" description="Thioredoxin-like fold" evidence="3">
    <location>
        <begin position="83"/>
        <end position="235"/>
    </location>
</feature>
<proteinExistence type="predicted"/>
<dbReference type="STRING" id="399497.BW733_14205"/>
<keyword evidence="2" id="KW-0812">Transmembrane</keyword>
<gene>
    <name evidence="4" type="ORF">BW733_14205</name>
</gene>
<evidence type="ECO:0000313" key="5">
    <source>
        <dbReference type="Proteomes" id="UP000188235"/>
    </source>
</evidence>
<reference evidence="4 5" key="1">
    <citation type="journal article" date="2008" name="Int. J. Syst. Evol. Microbiol.">
        <title>Tessaracoccus flavescens sp. nov., isolated from marine sediment.</title>
        <authorList>
            <person name="Lee D.W."/>
            <person name="Lee S.D."/>
        </authorList>
    </citation>
    <scope>NUCLEOTIDE SEQUENCE [LARGE SCALE GENOMIC DNA]</scope>
    <source>
        <strain evidence="4 5">SST-39T</strain>
    </source>
</reference>
<keyword evidence="5" id="KW-1185">Reference proteome</keyword>
<sequence length="269" mass="29101">MANNSSLSKRAALRQQQEMDERSKRNKRVLFAGIGVVAVVVVVVLAIVIGQAIMKGRGITEDQVTPPNATSGYGILLGGKQPEESKPHLVLYEDYQCPACKAFEESYGPVVEQLVDEGKLTAEIRTAYFLDGAANFGPSRMAAIAAAAADEVGKYREYHDVVYANQPTEGVGYPNTQLRDDFAKQAGIEGDDLATFQKMFDERATADFTKAAGDKFNSEQIGSTPTYLVSGVKLQFADESNNVLIMPTAESFLEAATKAWEEGGKKIDG</sequence>
<evidence type="ECO:0000259" key="3">
    <source>
        <dbReference type="Pfam" id="PF13462"/>
    </source>
</evidence>
<keyword evidence="2" id="KW-0472">Membrane</keyword>
<accession>A0A1Q2D0L5</accession>
<evidence type="ECO:0000256" key="2">
    <source>
        <dbReference type="SAM" id="Phobius"/>
    </source>
</evidence>
<evidence type="ECO:0000256" key="1">
    <source>
        <dbReference type="SAM" id="MobiDB-lite"/>
    </source>
</evidence>
<dbReference type="EMBL" id="CP019607">
    <property type="protein sequence ID" value="AQP51804.1"/>
    <property type="molecule type" value="Genomic_DNA"/>
</dbReference>
<dbReference type="InterPro" id="IPR036249">
    <property type="entry name" value="Thioredoxin-like_sf"/>
</dbReference>
<dbReference type="RefSeq" id="WP_077351443.1">
    <property type="nucleotide sequence ID" value="NZ_CP019607.1"/>
</dbReference>
<dbReference type="AlphaFoldDB" id="A0A1Q2D0L5"/>
<dbReference type="InterPro" id="IPR012336">
    <property type="entry name" value="Thioredoxin-like_fold"/>
</dbReference>
<dbReference type="Gene3D" id="3.40.30.10">
    <property type="entry name" value="Glutaredoxin"/>
    <property type="match status" value="1"/>
</dbReference>
<organism evidence="4 5">
    <name type="scientific">Tessaracoccus flavescens</name>
    <dbReference type="NCBI Taxonomy" id="399497"/>
    <lineage>
        <taxon>Bacteria</taxon>
        <taxon>Bacillati</taxon>
        <taxon>Actinomycetota</taxon>
        <taxon>Actinomycetes</taxon>
        <taxon>Propionibacteriales</taxon>
        <taxon>Propionibacteriaceae</taxon>
        <taxon>Tessaracoccus</taxon>
    </lineage>
</organism>
<dbReference type="OrthoDB" id="117402at2"/>